<keyword evidence="1" id="KW-0732">Signal</keyword>
<evidence type="ECO:0000313" key="3">
    <source>
        <dbReference type="Proteomes" id="UP001499959"/>
    </source>
</evidence>
<feature type="chain" id="PRO_5047243723" evidence="1">
    <location>
        <begin position="23"/>
        <end position="350"/>
    </location>
</feature>
<dbReference type="Proteomes" id="UP001499959">
    <property type="component" value="Unassembled WGS sequence"/>
</dbReference>
<proteinExistence type="predicted"/>
<sequence length="350" mass="36117">MKRFLAAAAIFLTTTTTGLAVAGPRDIPGGVSAQGQTTTLTPGQRAEIARNLVRKWAPHVQSEGRNVGEWAIKLGRFIGTADARNVQQAATMPTFPAMMGVLQGQPATSDSVLKSIASPKALGSTVGDTTYTPLANGRCRVADSRVISSPLPGGVTRGIDTEDISSYASQGGNGSSAGDGSTICGIPSFATALAVSVTVLTVGNQGFFKIFDNSQPFTAGSTLFYEPTVSSSNDVVVKSCQSCAIELSIYSSTAVHYVIDVVGYYMPPQATALDCVETANTDLAIPAGGTGNAVAPACATGYTQTSTNCESSTWQMPFVYFQSGTCSAQNNSGASATLRASRTCCRVPGR</sequence>
<feature type="signal peptide" evidence="1">
    <location>
        <begin position="1"/>
        <end position="22"/>
    </location>
</feature>
<dbReference type="EMBL" id="BAABJE010000002">
    <property type="protein sequence ID" value="GAA4788275.1"/>
    <property type="molecule type" value="Genomic_DNA"/>
</dbReference>
<evidence type="ECO:0000256" key="1">
    <source>
        <dbReference type="SAM" id="SignalP"/>
    </source>
</evidence>
<reference evidence="3" key="1">
    <citation type="journal article" date="2019" name="Int. J. Syst. Evol. Microbiol.">
        <title>The Global Catalogue of Microorganisms (GCM) 10K type strain sequencing project: providing services to taxonomists for standard genome sequencing and annotation.</title>
        <authorList>
            <consortium name="The Broad Institute Genomics Platform"/>
            <consortium name="The Broad Institute Genome Sequencing Center for Infectious Disease"/>
            <person name="Wu L."/>
            <person name="Ma J."/>
        </authorList>
    </citation>
    <scope>NUCLEOTIDE SEQUENCE [LARGE SCALE GENOMIC DNA]</scope>
    <source>
        <strain evidence="3">JCM 18204</strain>
    </source>
</reference>
<dbReference type="RefSeq" id="WP_345302373.1">
    <property type="nucleotide sequence ID" value="NZ_BAABJE010000002.1"/>
</dbReference>
<evidence type="ECO:0000313" key="2">
    <source>
        <dbReference type="EMBL" id="GAA4788275.1"/>
    </source>
</evidence>
<keyword evidence="3" id="KW-1185">Reference proteome</keyword>
<comment type="caution">
    <text evidence="2">The sequence shown here is derived from an EMBL/GenBank/DDBJ whole genome shotgun (WGS) entry which is preliminary data.</text>
</comment>
<accession>A0ABP9B1J6</accession>
<organism evidence="2 3">
    <name type="scientific">Lysobacter hankyongensis</name>
    <dbReference type="NCBI Taxonomy" id="1176535"/>
    <lineage>
        <taxon>Bacteria</taxon>
        <taxon>Pseudomonadati</taxon>
        <taxon>Pseudomonadota</taxon>
        <taxon>Gammaproteobacteria</taxon>
        <taxon>Lysobacterales</taxon>
        <taxon>Lysobacteraceae</taxon>
        <taxon>Lysobacter</taxon>
    </lineage>
</organism>
<gene>
    <name evidence="2" type="ORF">GCM10023307_11790</name>
</gene>
<name>A0ABP9B1J6_9GAMM</name>
<protein>
    <submittedName>
        <fullName evidence="2">Uncharacterized protein</fullName>
    </submittedName>
</protein>